<proteinExistence type="predicted"/>
<evidence type="ECO:0000313" key="1">
    <source>
        <dbReference type="EMBL" id="MEO1770651.1"/>
    </source>
</evidence>
<protein>
    <submittedName>
        <fullName evidence="1">Uncharacterized protein</fullName>
    </submittedName>
</protein>
<dbReference type="RefSeq" id="WP_207703489.1">
    <property type="nucleotide sequence ID" value="NZ_JAFREL020000002.1"/>
</dbReference>
<accession>A0ABV0EQ30</accession>
<gene>
    <name evidence="1" type="ORF">JZO67_002604</name>
</gene>
<comment type="caution">
    <text evidence="1">The sequence shown here is derived from an EMBL/GenBank/DDBJ whole genome shotgun (WGS) entry which is preliminary data.</text>
</comment>
<name>A0ABV0EQ30_9ENTE</name>
<evidence type="ECO:0000313" key="2">
    <source>
        <dbReference type="Proteomes" id="UP000664357"/>
    </source>
</evidence>
<dbReference type="EMBL" id="JAFREL020000002">
    <property type="protein sequence ID" value="MEO1770651.1"/>
    <property type="molecule type" value="Genomic_DNA"/>
</dbReference>
<keyword evidence="2" id="KW-1185">Reference proteome</keyword>
<reference evidence="1 2" key="1">
    <citation type="submission" date="2021-03" db="EMBL/GenBank/DDBJ databases">
        <authorList>
            <person name="Gilmore M.S."/>
            <person name="Schwartzman J."/>
            <person name="Van Tyne D."/>
            <person name="Martin M."/>
            <person name="Earl A.M."/>
            <person name="Manson A.L."/>
            <person name="Straub T."/>
            <person name="Salamzade R."/>
            <person name="Saavedra J."/>
            <person name="Lebreton F."/>
            <person name="Prichula J."/>
            <person name="Schaufler K."/>
            <person name="Gaca A."/>
            <person name="Sgardioli B."/>
            <person name="Wagenaar J."/>
            <person name="Strong T."/>
        </authorList>
    </citation>
    <scope>NUCLEOTIDE SEQUENCE [LARGE SCALE GENOMIC DNA]</scope>
    <source>
        <strain evidence="1 2">665A</strain>
    </source>
</reference>
<organism evidence="1 2">
    <name type="scientific">Candidatus Enterococcus ferrettii</name>
    <dbReference type="NCBI Taxonomy" id="2815324"/>
    <lineage>
        <taxon>Bacteria</taxon>
        <taxon>Bacillati</taxon>
        <taxon>Bacillota</taxon>
        <taxon>Bacilli</taxon>
        <taxon>Lactobacillales</taxon>
        <taxon>Enterococcaceae</taxon>
        <taxon>Enterococcus</taxon>
    </lineage>
</organism>
<sequence>MQESKELPAKNLPDQTVTVNEQQIQLKNIRLSPISISFDHTGSLNDASIEIVLTDGTIKKLTVEYQEKDDSYEWQFGLINLDVVESVKISDQQLQLD</sequence>
<dbReference type="Proteomes" id="UP000664357">
    <property type="component" value="Unassembled WGS sequence"/>
</dbReference>
<reference evidence="1 2" key="2">
    <citation type="submission" date="2024-02" db="EMBL/GenBank/DDBJ databases">
        <title>The Genome Sequence of Enterococcus sp. DIV0159.</title>
        <authorList>
            <person name="Earl A."/>
            <person name="Manson A."/>
            <person name="Gilmore M."/>
            <person name="Sanders J."/>
            <person name="Shea T."/>
            <person name="Howe W."/>
            <person name="Livny J."/>
            <person name="Cuomo C."/>
            <person name="Neafsey D."/>
            <person name="Birren B."/>
        </authorList>
    </citation>
    <scope>NUCLEOTIDE SEQUENCE [LARGE SCALE GENOMIC DNA]</scope>
    <source>
        <strain evidence="1 2">665A</strain>
    </source>
</reference>